<keyword evidence="2" id="KW-0028">Amino-acid biosynthesis</keyword>
<dbReference type="Proteomes" id="UP000239297">
    <property type="component" value="Unassembled WGS sequence"/>
</dbReference>
<dbReference type="PANTHER" id="PTHR21089">
    <property type="entry name" value="SHIKIMATE DEHYDROGENASE"/>
    <property type="match status" value="1"/>
</dbReference>
<dbReference type="GO" id="GO:0004764">
    <property type="term" value="F:shikimate 3-dehydrogenase (NADP+) activity"/>
    <property type="evidence" value="ECO:0007669"/>
    <property type="project" value="InterPro"/>
</dbReference>
<organism evidence="5 6">
    <name type="scientific">Arthrobacter pityocampae</name>
    <dbReference type="NCBI Taxonomy" id="547334"/>
    <lineage>
        <taxon>Bacteria</taxon>
        <taxon>Bacillati</taxon>
        <taxon>Actinomycetota</taxon>
        <taxon>Actinomycetes</taxon>
        <taxon>Micrococcales</taxon>
        <taxon>Micrococcaceae</taxon>
        <taxon>Arthrobacter</taxon>
    </lineage>
</organism>
<comment type="caution">
    <text evidence="5">The sequence shown here is derived from an EMBL/GenBank/DDBJ whole genome shotgun (WGS) entry which is preliminary data.</text>
</comment>
<evidence type="ECO:0000256" key="2">
    <source>
        <dbReference type="ARBA" id="ARBA00023141"/>
    </source>
</evidence>
<evidence type="ECO:0000313" key="6">
    <source>
        <dbReference type="Proteomes" id="UP000239297"/>
    </source>
</evidence>
<dbReference type="InterPro" id="IPR013708">
    <property type="entry name" value="Shikimate_DH-bd_N"/>
</dbReference>
<name>A0A2S5J2I3_9MICC</name>
<dbReference type="Pfam" id="PF03807">
    <property type="entry name" value="F420_oxidored"/>
    <property type="match status" value="1"/>
</dbReference>
<dbReference type="PANTHER" id="PTHR21089:SF1">
    <property type="entry name" value="BIFUNCTIONAL 3-DEHYDROQUINATE DEHYDRATASE_SHIKIMATE DEHYDROGENASE, CHLOROPLASTIC"/>
    <property type="match status" value="1"/>
</dbReference>
<protein>
    <submittedName>
        <fullName evidence="5">Shikimate dehydrogenase</fullName>
    </submittedName>
</protein>
<dbReference type="SUPFAM" id="SSF53223">
    <property type="entry name" value="Aminoacid dehydrogenase-like, N-terminal domain"/>
    <property type="match status" value="1"/>
</dbReference>
<evidence type="ECO:0000259" key="3">
    <source>
        <dbReference type="Pfam" id="PF03807"/>
    </source>
</evidence>
<feature type="domain" description="Shikimate dehydrogenase substrate binding N-terminal" evidence="4">
    <location>
        <begin position="15"/>
        <end position="98"/>
    </location>
</feature>
<dbReference type="GO" id="GO:0009073">
    <property type="term" value="P:aromatic amino acid family biosynthetic process"/>
    <property type="evidence" value="ECO:0007669"/>
    <property type="project" value="UniProtKB-KW"/>
</dbReference>
<dbReference type="SUPFAM" id="SSF51735">
    <property type="entry name" value="NAD(P)-binding Rossmann-fold domains"/>
    <property type="match status" value="1"/>
</dbReference>
<dbReference type="GO" id="GO:0050661">
    <property type="term" value="F:NADP binding"/>
    <property type="evidence" value="ECO:0007669"/>
    <property type="project" value="TreeGrafter"/>
</dbReference>
<gene>
    <name evidence="5" type="ORF">C4K88_00495</name>
</gene>
<dbReference type="Gene3D" id="3.40.50.10860">
    <property type="entry name" value="Leucine Dehydrogenase, chain A, domain 1"/>
    <property type="match status" value="1"/>
</dbReference>
<evidence type="ECO:0000259" key="4">
    <source>
        <dbReference type="Pfam" id="PF08501"/>
    </source>
</evidence>
<dbReference type="Gene3D" id="3.40.50.720">
    <property type="entry name" value="NAD(P)-binding Rossmann-like Domain"/>
    <property type="match status" value="1"/>
</dbReference>
<sequence>MPAGSPAARGPRAGVIGSPIAHSKSPLLHAAAYRALGIDCTYSAIDVDETRIAAFLDAVRADGAWRGLSVTMPLKGAVARLVDSTTAPAAVLGVVNTVVVGEGPHPGLTGHNTDVAGVAHALAAAGVETPRRAVVLGGGGTAAAAVAGLAQLGAGAVSVLVRRPAAAADLRRIGTALGAEVVLAPWSEAAEAVRTADVVVSTLPPRAADPLARELAADTGFRTEGTLLDVAYDPWPSRLAAAWEQAGGTIVPGLDMLIHQAVEQVALFFPEAGHDRAAVLRVMCDAAGAVRH</sequence>
<dbReference type="GO" id="GO:0009423">
    <property type="term" value="P:chorismate biosynthetic process"/>
    <property type="evidence" value="ECO:0007669"/>
    <property type="project" value="TreeGrafter"/>
</dbReference>
<keyword evidence="2" id="KW-0057">Aromatic amino acid biosynthesis</keyword>
<dbReference type="InterPro" id="IPR046346">
    <property type="entry name" value="Aminoacid_DH-like_N_sf"/>
</dbReference>
<evidence type="ECO:0000256" key="1">
    <source>
        <dbReference type="ARBA" id="ARBA00004871"/>
    </source>
</evidence>
<comment type="pathway">
    <text evidence="1">Metabolic intermediate biosynthesis; chorismate biosynthesis; chorismate from D-erythrose 4-phosphate and phosphoenolpyruvate: step 4/7.</text>
</comment>
<dbReference type="GO" id="GO:0005829">
    <property type="term" value="C:cytosol"/>
    <property type="evidence" value="ECO:0007669"/>
    <property type="project" value="TreeGrafter"/>
</dbReference>
<feature type="domain" description="Pyrroline-5-carboxylate reductase catalytic N-terminal" evidence="3">
    <location>
        <begin position="135"/>
        <end position="215"/>
    </location>
</feature>
<dbReference type="InterPro" id="IPR036291">
    <property type="entry name" value="NAD(P)-bd_dom_sf"/>
</dbReference>
<accession>A0A2S5J2I3</accession>
<dbReference type="GO" id="GO:0019632">
    <property type="term" value="P:shikimate metabolic process"/>
    <property type="evidence" value="ECO:0007669"/>
    <property type="project" value="TreeGrafter"/>
</dbReference>
<reference evidence="5 6" key="1">
    <citation type="journal article" date="2014" name="Int. J. Syst. Evol. Microbiol.">
        <title>Arthrobacter pityocampae sp. nov., isolated from Thaumetopoea pityocampa (Lep., Thaumetopoeidae).</title>
        <authorList>
            <person name="Ince I.A."/>
            <person name="Demirbag Z."/>
            <person name="Kati H."/>
        </authorList>
    </citation>
    <scope>NUCLEOTIDE SEQUENCE [LARGE SCALE GENOMIC DNA]</scope>
    <source>
        <strain evidence="5 6">Tp2</strain>
    </source>
</reference>
<dbReference type="InterPro" id="IPR028939">
    <property type="entry name" value="P5C_Rdtase_cat_N"/>
</dbReference>
<dbReference type="InterPro" id="IPR022893">
    <property type="entry name" value="Shikimate_DH_fam"/>
</dbReference>
<dbReference type="Pfam" id="PF08501">
    <property type="entry name" value="Shikimate_dh_N"/>
    <property type="match status" value="1"/>
</dbReference>
<evidence type="ECO:0000313" key="5">
    <source>
        <dbReference type="EMBL" id="PPB51005.1"/>
    </source>
</evidence>
<dbReference type="NCBIfam" id="NF001311">
    <property type="entry name" value="PRK00258.1-3"/>
    <property type="match status" value="1"/>
</dbReference>
<keyword evidence="6" id="KW-1185">Reference proteome</keyword>
<dbReference type="EMBL" id="PRKW01000001">
    <property type="protein sequence ID" value="PPB51005.1"/>
    <property type="molecule type" value="Genomic_DNA"/>
</dbReference>
<proteinExistence type="predicted"/>
<dbReference type="AlphaFoldDB" id="A0A2S5J2I3"/>
<dbReference type="OrthoDB" id="9776868at2"/>